<gene>
    <name evidence="5" type="ORF">ACFQXB_02965</name>
</gene>
<dbReference type="RefSeq" id="WP_377398843.1">
    <property type="nucleotide sequence ID" value="NZ_JBHTFQ010000001.1"/>
</dbReference>
<dbReference type="SUPFAM" id="SSF53756">
    <property type="entry name" value="UDP-Glycosyltransferase/glycogen phosphorylase"/>
    <property type="match status" value="1"/>
</dbReference>
<organism evidence="5 6">
    <name type="scientific">Plastorhodobacter daqingensis</name>
    <dbReference type="NCBI Taxonomy" id="1387281"/>
    <lineage>
        <taxon>Bacteria</taxon>
        <taxon>Pseudomonadati</taxon>
        <taxon>Pseudomonadota</taxon>
        <taxon>Alphaproteobacteria</taxon>
        <taxon>Rhodobacterales</taxon>
        <taxon>Paracoccaceae</taxon>
        <taxon>Plastorhodobacter</taxon>
    </lineage>
</organism>
<dbReference type="Pfam" id="PF00534">
    <property type="entry name" value="Glycos_transf_1"/>
    <property type="match status" value="1"/>
</dbReference>
<dbReference type="Gene3D" id="3.40.50.2000">
    <property type="entry name" value="Glycogen Phosphorylase B"/>
    <property type="match status" value="2"/>
</dbReference>
<dbReference type="PANTHER" id="PTHR12526:SF510">
    <property type="entry name" value="D-INOSITOL 3-PHOSPHATE GLYCOSYLTRANSFERASE"/>
    <property type="match status" value="1"/>
</dbReference>
<keyword evidence="1 5" id="KW-0328">Glycosyltransferase</keyword>
<dbReference type="InterPro" id="IPR028098">
    <property type="entry name" value="Glyco_trans_4-like_N"/>
</dbReference>
<comment type="caution">
    <text evidence="5">The sequence shown here is derived from an EMBL/GenBank/DDBJ whole genome shotgun (WGS) entry which is preliminary data.</text>
</comment>
<dbReference type="Proteomes" id="UP001596516">
    <property type="component" value="Unassembled WGS sequence"/>
</dbReference>
<keyword evidence="6" id="KW-1185">Reference proteome</keyword>
<accession>A0ABW2UGP5</accession>
<name>A0ABW2UGP5_9RHOB</name>
<dbReference type="EMBL" id="JBHTFQ010000001">
    <property type="protein sequence ID" value="MFC7703156.1"/>
    <property type="molecule type" value="Genomic_DNA"/>
</dbReference>
<keyword evidence="2 5" id="KW-0808">Transferase</keyword>
<evidence type="ECO:0000259" key="3">
    <source>
        <dbReference type="Pfam" id="PF00534"/>
    </source>
</evidence>
<reference evidence="6" key="1">
    <citation type="journal article" date="2019" name="Int. J. Syst. Evol. Microbiol.">
        <title>The Global Catalogue of Microorganisms (GCM) 10K type strain sequencing project: providing services to taxonomists for standard genome sequencing and annotation.</title>
        <authorList>
            <consortium name="The Broad Institute Genomics Platform"/>
            <consortium name="The Broad Institute Genome Sequencing Center for Infectious Disease"/>
            <person name="Wu L."/>
            <person name="Ma J."/>
        </authorList>
    </citation>
    <scope>NUCLEOTIDE SEQUENCE [LARGE SCALE GENOMIC DNA]</scope>
    <source>
        <strain evidence="6">CGMCC 1.12750</strain>
    </source>
</reference>
<sequence>MKLLRIIASMDPRQGGPVEGLCRSTERLTALSHETEVICLDPPGVFAGPSAVPVHGMGPVARKYGYTRSVGRWIAMNAGRFDVAVVHGLWNHASVGGGAAVIQAGLPHVVFPHGMMDPWFRRAHPAKHLAKQVLWWAGQGRVLARAHAVLFTSEQERLDAEGVFLGPGYPAQVIPYGAAGPTARPSAGVRLRRRLPALGRYLLFMGRVHSKKGCDLLLQGFARAGAGLELVMAGPEGEAGLIRKLQQQATALGLAGRVHWPGMLTGEDKWDALAGAEAFILPSHQENFGIAVAEALACGTPVLLSDKVNIWREIVADAAGLVAPDTAAGVEQLLERWRALEPDARNGMRHAARQSHARRFHIHRAADALAEVLAEAAEVRA</sequence>
<evidence type="ECO:0000256" key="2">
    <source>
        <dbReference type="ARBA" id="ARBA00022679"/>
    </source>
</evidence>
<dbReference type="PANTHER" id="PTHR12526">
    <property type="entry name" value="GLYCOSYLTRANSFERASE"/>
    <property type="match status" value="1"/>
</dbReference>
<evidence type="ECO:0000313" key="6">
    <source>
        <dbReference type="Proteomes" id="UP001596516"/>
    </source>
</evidence>
<evidence type="ECO:0000259" key="4">
    <source>
        <dbReference type="Pfam" id="PF13579"/>
    </source>
</evidence>
<evidence type="ECO:0000313" key="5">
    <source>
        <dbReference type="EMBL" id="MFC7703156.1"/>
    </source>
</evidence>
<feature type="domain" description="Glycosyl transferase family 1" evidence="3">
    <location>
        <begin position="200"/>
        <end position="353"/>
    </location>
</feature>
<proteinExistence type="predicted"/>
<feature type="domain" description="Glycosyltransferase subfamily 4-like N-terminal" evidence="4">
    <location>
        <begin position="15"/>
        <end position="177"/>
    </location>
</feature>
<dbReference type="GO" id="GO:0016757">
    <property type="term" value="F:glycosyltransferase activity"/>
    <property type="evidence" value="ECO:0007669"/>
    <property type="project" value="UniProtKB-KW"/>
</dbReference>
<protein>
    <submittedName>
        <fullName evidence="5">Glycosyltransferase</fullName>
        <ecNumber evidence="5">2.4.-.-</ecNumber>
    </submittedName>
</protein>
<dbReference type="EC" id="2.4.-.-" evidence="5"/>
<evidence type="ECO:0000256" key="1">
    <source>
        <dbReference type="ARBA" id="ARBA00022676"/>
    </source>
</evidence>
<dbReference type="InterPro" id="IPR001296">
    <property type="entry name" value="Glyco_trans_1"/>
</dbReference>
<dbReference type="Pfam" id="PF13579">
    <property type="entry name" value="Glyco_trans_4_4"/>
    <property type="match status" value="1"/>
</dbReference>